<dbReference type="GO" id="GO:0005506">
    <property type="term" value="F:iron ion binding"/>
    <property type="evidence" value="ECO:0007669"/>
    <property type="project" value="InterPro"/>
</dbReference>
<keyword evidence="5 6" id="KW-0349">Heme</keyword>
<evidence type="ECO:0000313" key="8">
    <source>
        <dbReference type="Proteomes" id="UP000807716"/>
    </source>
</evidence>
<dbReference type="GO" id="GO:0020037">
    <property type="term" value="F:heme binding"/>
    <property type="evidence" value="ECO:0007669"/>
    <property type="project" value="InterPro"/>
</dbReference>
<dbReference type="PANTHER" id="PTHR24296">
    <property type="entry name" value="CYTOCHROME P450"/>
    <property type="match status" value="1"/>
</dbReference>
<dbReference type="PROSITE" id="PS00086">
    <property type="entry name" value="CYTOCHROME_P450"/>
    <property type="match status" value="1"/>
</dbReference>
<organism evidence="7 8">
    <name type="scientific">Actinomortierella ambigua</name>
    <dbReference type="NCBI Taxonomy" id="1343610"/>
    <lineage>
        <taxon>Eukaryota</taxon>
        <taxon>Fungi</taxon>
        <taxon>Fungi incertae sedis</taxon>
        <taxon>Mucoromycota</taxon>
        <taxon>Mortierellomycotina</taxon>
        <taxon>Mortierellomycetes</taxon>
        <taxon>Mortierellales</taxon>
        <taxon>Mortierellaceae</taxon>
        <taxon>Actinomortierella</taxon>
    </lineage>
</organism>
<accession>A0A9P6U1C4</accession>
<reference evidence="7" key="1">
    <citation type="journal article" date="2020" name="Fungal Divers.">
        <title>Resolving the Mortierellaceae phylogeny through synthesis of multi-gene phylogenetics and phylogenomics.</title>
        <authorList>
            <person name="Vandepol N."/>
            <person name="Liber J."/>
            <person name="Desiro A."/>
            <person name="Na H."/>
            <person name="Kennedy M."/>
            <person name="Barry K."/>
            <person name="Grigoriev I.V."/>
            <person name="Miller A.N."/>
            <person name="O'Donnell K."/>
            <person name="Stajich J.E."/>
            <person name="Bonito G."/>
        </authorList>
    </citation>
    <scope>NUCLEOTIDE SEQUENCE</scope>
    <source>
        <strain evidence="7">BC1065</strain>
    </source>
</reference>
<dbReference type="OrthoDB" id="1470350at2759"/>
<dbReference type="AlphaFoldDB" id="A0A9P6U1C4"/>
<comment type="caution">
    <text evidence="7">The sequence shown here is derived from an EMBL/GenBank/DDBJ whole genome shotgun (WGS) entry which is preliminary data.</text>
</comment>
<sequence>MSILLSLIPSSVSILDLQRAIDRYMVWAQNQSRLELGAAAVGLLLVGAMLKWPDRAIGTRARPDLKGKGDRGLPLVGNLFHIIRAGEDSLWYLDSLFKRYGNVVTFTIPGAGRFVDVNTPEAMQHILRDNFENYEKGDFFAGMFADVLGAGIFVANGTTWRIHRKTAANIFTTRLYRDLVQHAFKESANELGQVFDKYTDRGVYFDLQNEFTKLTLDAFGKLTFGIDFKALLTEGHNEFGDAFDYMTNRIDQRLLNPFWRLGEAIFPSLRKKVTTSVEILNRYAYIAIEKRRKETEEEREVRPKDLLDHFIGYKYEDGSKLTDEELRDVFVNFMIAGRDTTSQALTWMFWLVMKYPQTEAKLLEEIEAVFRGTDEYTYEALTQDMPYTKAVFYETLRLFPPVPKNGKVAVNDDVLPDGTKIYAKDVVGFSTYCMHRNPEVWGPDAAEFVPERWLLEDPKAKSPFGRFKNESLFKFNSFNAGPRLCLGQTFATLEAMVTTVYLLQNYRFELQPNHPEPIPKPSVTCPMKDPLMVRVLKR</sequence>
<evidence type="ECO:0000313" key="7">
    <source>
        <dbReference type="EMBL" id="KAG0255400.1"/>
    </source>
</evidence>
<evidence type="ECO:0008006" key="9">
    <source>
        <dbReference type="Google" id="ProtNLM"/>
    </source>
</evidence>
<keyword evidence="3 6" id="KW-0560">Oxidoreductase</keyword>
<dbReference type="SUPFAM" id="SSF48264">
    <property type="entry name" value="Cytochrome P450"/>
    <property type="match status" value="1"/>
</dbReference>
<comment type="cofactor">
    <cofactor evidence="5">
        <name>heme</name>
        <dbReference type="ChEBI" id="CHEBI:30413"/>
    </cofactor>
</comment>
<keyword evidence="2 5" id="KW-0479">Metal-binding</keyword>
<dbReference type="Proteomes" id="UP000807716">
    <property type="component" value="Unassembled WGS sequence"/>
</dbReference>
<evidence type="ECO:0000256" key="6">
    <source>
        <dbReference type="RuleBase" id="RU000461"/>
    </source>
</evidence>
<dbReference type="PRINTS" id="PR00463">
    <property type="entry name" value="EP450I"/>
</dbReference>
<comment type="similarity">
    <text evidence="1 6">Belongs to the cytochrome P450 family.</text>
</comment>
<dbReference type="Gene3D" id="1.10.630.10">
    <property type="entry name" value="Cytochrome P450"/>
    <property type="match status" value="1"/>
</dbReference>
<evidence type="ECO:0000256" key="5">
    <source>
        <dbReference type="PIRSR" id="PIRSR602401-1"/>
    </source>
</evidence>
<evidence type="ECO:0000256" key="4">
    <source>
        <dbReference type="ARBA" id="ARBA00023004"/>
    </source>
</evidence>
<name>A0A9P6U1C4_9FUNG</name>
<evidence type="ECO:0000256" key="1">
    <source>
        <dbReference type="ARBA" id="ARBA00010617"/>
    </source>
</evidence>
<protein>
    <recommendedName>
        <fullName evidence="9">Cytochrome P450</fullName>
    </recommendedName>
</protein>
<evidence type="ECO:0000256" key="2">
    <source>
        <dbReference type="ARBA" id="ARBA00022723"/>
    </source>
</evidence>
<dbReference type="EMBL" id="JAAAJB010000462">
    <property type="protein sequence ID" value="KAG0255400.1"/>
    <property type="molecule type" value="Genomic_DNA"/>
</dbReference>
<feature type="binding site" description="axial binding residue" evidence="5">
    <location>
        <position position="485"/>
    </location>
    <ligand>
        <name>heme</name>
        <dbReference type="ChEBI" id="CHEBI:30413"/>
    </ligand>
    <ligandPart>
        <name>Fe</name>
        <dbReference type="ChEBI" id="CHEBI:18248"/>
    </ligandPart>
</feature>
<evidence type="ECO:0000256" key="3">
    <source>
        <dbReference type="ARBA" id="ARBA00023002"/>
    </source>
</evidence>
<dbReference type="GO" id="GO:0016705">
    <property type="term" value="F:oxidoreductase activity, acting on paired donors, with incorporation or reduction of molecular oxygen"/>
    <property type="evidence" value="ECO:0007669"/>
    <property type="project" value="InterPro"/>
</dbReference>
<proteinExistence type="inferred from homology"/>
<dbReference type="InterPro" id="IPR017972">
    <property type="entry name" value="Cyt_P450_CS"/>
</dbReference>
<keyword evidence="6" id="KW-0503">Monooxygenase</keyword>
<dbReference type="Pfam" id="PF00067">
    <property type="entry name" value="p450"/>
    <property type="match status" value="1"/>
</dbReference>
<dbReference type="GO" id="GO:0006629">
    <property type="term" value="P:lipid metabolic process"/>
    <property type="evidence" value="ECO:0007669"/>
    <property type="project" value="UniProtKB-ARBA"/>
</dbReference>
<keyword evidence="4 5" id="KW-0408">Iron</keyword>
<dbReference type="InterPro" id="IPR001128">
    <property type="entry name" value="Cyt_P450"/>
</dbReference>
<keyword evidence="8" id="KW-1185">Reference proteome</keyword>
<dbReference type="GO" id="GO:0004497">
    <property type="term" value="F:monooxygenase activity"/>
    <property type="evidence" value="ECO:0007669"/>
    <property type="project" value="UniProtKB-KW"/>
</dbReference>
<dbReference type="PRINTS" id="PR00385">
    <property type="entry name" value="P450"/>
</dbReference>
<dbReference type="InterPro" id="IPR002401">
    <property type="entry name" value="Cyt_P450_E_grp-I"/>
</dbReference>
<gene>
    <name evidence="7" type="ORF">DFQ27_006292</name>
</gene>
<dbReference type="InterPro" id="IPR036396">
    <property type="entry name" value="Cyt_P450_sf"/>
</dbReference>